<accession>A0A9P4VQI3</accession>
<feature type="region of interest" description="Disordered" evidence="1">
    <location>
        <begin position="84"/>
        <end position="116"/>
    </location>
</feature>
<reference evidence="2" key="1">
    <citation type="journal article" date="2020" name="Stud. Mycol.">
        <title>101 Dothideomycetes genomes: a test case for predicting lifestyles and emergence of pathogens.</title>
        <authorList>
            <person name="Haridas S."/>
            <person name="Albert R."/>
            <person name="Binder M."/>
            <person name="Bloem J."/>
            <person name="Labutti K."/>
            <person name="Salamov A."/>
            <person name="Andreopoulos B."/>
            <person name="Baker S."/>
            <person name="Barry K."/>
            <person name="Bills G."/>
            <person name="Bluhm B."/>
            <person name="Cannon C."/>
            <person name="Castanera R."/>
            <person name="Culley D."/>
            <person name="Daum C."/>
            <person name="Ezra D."/>
            <person name="Gonzalez J."/>
            <person name="Henrissat B."/>
            <person name="Kuo A."/>
            <person name="Liang C."/>
            <person name="Lipzen A."/>
            <person name="Lutzoni F."/>
            <person name="Magnuson J."/>
            <person name="Mondo S."/>
            <person name="Nolan M."/>
            <person name="Ohm R."/>
            <person name="Pangilinan J."/>
            <person name="Park H.-J."/>
            <person name="Ramirez L."/>
            <person name="Alfaro M."/>
            <person name="Sun H."/>
            <person name="Tritt A."/>
            <person name="Yoshinaga Y."/>
            <person name="Zwiers L.-H."/>
            <person name="Turgeon B."/>
            <person name="Goodwin S."/>
            <person name="Spatafora J."/>
            <person name="Crous P."/>
            <person name="Grigoriev I."/>
        </authorList>
    </citation>
    <scope>NUCLEOTIDE SEQUENCE</scope>
    <source>
        <strain evidence="2">CBS 101060</strain>
    </source>
</reference>
<keyword evidence="3" id="KW-1185">Reference proteome</keyword>
<gene>
    <name evidence="2" type="ORF">M501DRAFT_1017607</name>
</gene>
<organism evidence="2 3">
    <name type="scientific">Patellaria atrata CBS 101060</name>
    <dbReference type="NCBI Taxonomy" id="1346257"/>
    <lineage>
        <taxon>Eukaryota</taxon>
        <taxon>Fungi</taxon>
        <taxon>Dikarya</taxon>
        <taxon>Ascomycota</taxon>
        <taxon>Pezizomycotina</taxon>
        <taxon>Dothideomycetes</taxon>
        <taxon>Dothideomycetes incertae sedis</taxon>
        <taxon>Patellariales</taxon>
        <taxon>Patellariaceae</taxon>
        <taxon>Patellaria</taxon>
    </lineage>
</organism>
<dbReference type="EMBL" id="MU006098">
    <property type="protein sequence ID" value="KAF2837837.1"/>
    <property type="molecule type" value="Genomic_DNA"/>
</dbReference>
<sequence>MAPQQLPTFPLKERIPDLDLSMSPANCYKSHERPYAATAAKKVIQETAMNILEYEKLPSFWKHKSDDTETFKWFISRLTERRLSTPTNSRPNSLRNQTPSKLSPRSSRSASPAKRGLTERIPLQQISLAEFQDLYIVVCVKLREMYRDLQLRLKNGFLEKTAAITSSEQNFMKEYEDMTVDDLVTMIRVSWRNMMEPGLVLALDIALKEKQHTLTGALYPDCRGLPDINHLPPASLVAEIWHKHGAAVKAEIEEEERMSANEAKMALHMAPSSVPEQSEDEEDIKLVQQLMDEGLHSPGLSSAKHHLRQHVELSENWWVSPGASRLGRTFEKGLCRRMGVPVPPTTLEGGSSNVPLRVQEHQRSKSHSPPSGPSEGRISVSSDVSDSPILIRKPVQRLQTAPTVPTLSGRSIVPVFGSAEPDSPVVIQSYYFKAKSARESCEDPVPDPHPIYHMTPPTATGTFEMSRKALYNALDKPLPAPPSDDEEEEYDAPVAYHAAAFPKGGRRVTVGSMEKPRKASVGRAFVRKMSGFVSRKST</sequence>
<feature type="compositionally biased region" description="Polar residues" evidence="1">
    <location>
        <begin position="84"/>
        <end position="98"/>
    </location>
</feature>
<dbReference type="AlphaFoldDB" id="A0A9P4VQI3"/>
<comment type="caution">
    <text evidence="2">The sequence shown here is derived from an EMBL/GenBank/DDBJ whole genome shotgun (WGS) entry which is preliminary data.</text>
</comment>
<evidence type="ECO:0000313" key="2">
    <source>
        <dbReference type="EMBL" id="KAF2837837.1"/>
    </source>
</evidence>
<name>A0A9P4VQI3_9PEZI</name>
<proteinExistence type="predicted"/>
<protein>
    <submittedName>
        <fullName evidence="2">Uncharacterized protein</fullName>
    </submittedName>
</protein>
<dbReference type="Proteomes" id="UP000799429">
    <property type="component" value="Unassembled WGS sequence"/>
</dbReference>
<evidence type="ECO:0000256" key="1">
    <source>
        <dbReference type="SAM" id="MobiDB-lite"/>
    </source>
</evidence>
<evidence type="ECO:0000313" key="3">
    <source>
        <dbReference type="Proteomes" id="UP000799429"/>
    </source>
</evidence>
<feature type="compositionally biased region" description="Low complexity" evidence="1">
    <location>
        <begin position="99"/>
        <end position="115"/>
    </location>
</feature>
<feature type="region of interest" description="Disordered" evidence="1">
    <location>
        <begin position="359"/>
        <end position="385"/>
    </location>
</feature>